<dbReference type="AlphaFoldDB" id="W0FJ63"/>
<dbReference type="InterPro" id="IPR000182">
    <property type="entry name" value="GNAT_dom"/>
</dbReference>
<dbReference type="EMBL" id="KC246810">
    <property type="protein sequence ID" value="AHF24896.1"/>
    <property type="molecule type" value="Genomic_DNA"/>
</dbReference>
<dbReference type="Gene3D" id="3.40.630.30">
    <property type="match status" value="1"/>
</dbReference>
<organism evidence="2">
    <name type="scientific">uncultured bacterium Contig203</name>
    <dbReference type="NCBI Taxonomy" id="1393530"/>
    <lineage>
        <taxon>Bacteria</taxon>
        <taxon>environmental samples</taxon>
    </lineage>
</organism>
<evidence type="ECO:0000313" key="2">
    <source>
        <dbReference type="EMBL" id="AHF24896.1"/>
    </source>
</evidence>
<accession>W0FJ63</accession>
<reference evidence="2" key="1">
    <citation type="journal article" date="2013" name="PLoS ONE">
        <title>Metagenomic insights into the carbohydrate-active enzymes carried by the microorganisms adhering to solid digesta in the rumen of cows.</title>
        <authorList>
            <person name="Wang L."/>
            <person name="Hatem A."/>
            <person name="Catalyurek U.V."/>
            <person name="Morrison M."/>
            <person name="Yu Z."/>
        </authorList>
    </citation>
    <scope>NUCLEOTIDE SEQUENCE</scope>
</reference>
<dbReference type="PROSITE" id="PS51186">
    <property type="entry name" value="GNAT"/>
    <property type="match status" value="1"/>
</dbReference>
<protein>
    <recommendedName>
        <fullName evidence="1">N-acetyltransferase domain-containing protein</fullName>
    </recommendedName>
</protein>
<dbReference type="Pfam" id="PF13302">
    <property type="entry name" value="Acetyltransf_3"/>
    <property type="match status" value="1"/>
</dbReference>
<feature type="domain" description="N-acetyltransferase" evidence="1">
    <location>
        <begin position="10"/>
        <end position="102"/>
    </location>
</feature>
<dbReference type="InterPro" id="IPR016181">
    <property type="entry name" value="Acyl_CoA_acyltransferase"/>
</dbReference>
<evidence type="ECO:0000259" key="1">
    <source>
        <dbReference type="PROSITE" id="PS51186"/>
    </source>
</evidence>
<dbReference type="SUPFAM" id="SSF55729">
    <property type="entry name" value="Acyl-CoA N-acyltransferases (Nat)"/>
    <property type="match status" value="1"/>
</dbReference>
<name>W0FJ63_9BACT</name>
<proteinExistence type="predicted"/>
<sequence>MDQEEAYRDIHIREVCDGDAEFLYRLMNDPAVLERLNEVPTEREDWTGAIGEWALDEDEEDYIVLCGDTPAGWLGVNGLLGGDGSAYLKMAAFLPEYQGQGY</sequence>
<dbReference type="GO" id="GO:0016747">
    <property type="term" value="F:acyltransferase activity, transferring groups other than amino-acyl groups"/>
    <property type="evidence" value="ECO:0007669"/>
    <property type="project" value="InterPro"/>
</dbReference>
<feature type="non-terminal residue" evidence="2">
    <location>
        <position position="102"/>
    </location>
</feature>